<reference evidence="5" key="1">
    <citation type="submission" date="2007-09" db="EMBL/GenBank/DDBJ databases">
        <authorList>
            <person name="Touchman J."/>
        </authorList>
    </citation>
    <scope>NUCLEOTIDE SEQUENCE</scope>
    <source>
        <strain evidence="5">MBIC11017</strain>
        <plasmid evidence="5">pREB7</plasmid>
    </source>
</reference>
<dbReference type="PROSITE" id="PS50977">
    <property type="entry name" value="HTH_TETR_2"/>
    <property type="match status" value="1"/>
</dbReference>
<gene>
    <name evidence="4" type="ordered locus">AM1_0205</name>
    <name evidence="5" type="ordered locus">AM1_G0079</name>
</gene>
<accession>A8ZQH3</accession>
<dbReference type="RefSeq" id="WP_012160902.1">
    <property type="nucleotide sequence ID" value="NC_009925.1"/>
</dbReference>
<dbReference type="PANTHER" id="PTHR43479">
    <property type="entry name" value="ACREF/ENVCD OPERON REPRESSOR-RELATED"/>
    <property type="match status" value="1"/>
</dbReference>
<evidence type="ECO:0000313" key="6">
    <source>
        <dbReference type="Proteomes" id="UP000000268"/>
    </source>
</evidence>
<evidence type="ECO:0000313" key="4">
    <source>
        <dbReference type="EMBL" id="ABW25291.1"/>
    </source>
</evidence>
<feature type="DNA-binding region" description="H-T-H motif" evidence="2">
    <location>
        <begin position="36"/>
        <end position="55"/>
    </location>
</feature>
<evidence type="ECO:0000256" key="2">
    <source>
        <dbReference type="PROSITE-ProRule" id="PRU00335"/>
    </source>
</evidence>
<dbReference type="Pfam" id="PF00440">
    <property type="entry name" value="TetR_N"/>
    <property type="match status" value="1"/>
</dbReference>
<evidence type="ECO:0000256" key="1">
    <source>
        <dbReference type="ARBA" id="ARBA00023125"/>
    </source>
</evidence>
<dbReference type="KEGG" id="amr:AM1_G0079"/>
<dbReference type="AlphaFoldDB" id="A8ZQH3"/>
<evidence type="ECO:0000259" key="3">
    <source>
        <dbReference type="PROSITE" id="PS50977"/>
    </source>
</evidence>
<dbReference type="Proteomes" id="UP000000268">
    <property type="component" value="Chromosome"/>
</dbReference>
<dbReference type="InterPro" id="IPR009057">
    <property type="entry name" value="Homeodomain-like_sf"/>
</dbReference>
<dbReference type="eggNOG" id="COG1309">
    <property type="taxonomic scope" value="Bacteria"/>
</dbReference>
<dbReference type="PANTHER" id="PTHR43479:SF11">
    <property type="entry name" value="ACREF_ENVCD OPERON REPRESSOR-RELATED"/>
    <property type="match status" value="1"/>
</dbReference>
<dbReference type="Pfam" id="PF17929">
    <property type="entry name" value="TetR_C_34"/>
    <property type="match status" value="1"/>
</dbReference>
<dbReference type="InterPro" id="IPR050624">
    <property type="entry name" value="HTH-type_Tx_Regulator"/>
</dbReference>
<dbReference type="PRINTS" id="PR00455">
    <property type="entry name" value="HTHTETR"/>
</dbReference>
<keyword evidence="1 2" id="KW-0238">DNA-binding</keyword>
<geneLocation type="plasmid" evidence="5 6">
    <name>pREB7</name>
</geneLocation>
<keyword evidence="5" id="KW-0614">Plasmid</keyword>
<organism evidence="5 6">
    <name type="scientific">Acaryochloris marina (strain MBIC 11017)</name>
    <dbReference type="NCBI Taxonomy" id="329726"/>
    <lineage>
        <taxon>Bacteria</taxon>
        <taxon>Bacillati</taxon>
        <taxon>Cyanobacteriota</taxon>
        <taxon>Cyanophyceae</taxon>
        <taxon>Acaryochloridales</taxon>
        <taxon>Acaryochloridaceae</taxon>
        <taxon>Acaryochloris</taxon>
    </lineage>
</organism>
<dbReference type="InterPro" id="IPR041483">
    <property type="entry name" value="TetR_C_34"/>
</dbReference>
<dbReference type="Proteomes" id="UP000000268">
    <property type="component" value="Plasmid pREB7"/>
</dbReference>
<dbReference type="EMBL" id="CP000828">
    <property type="protein sequence ID" value="ABW25291.1"/>
    <property type="molecule type" value="Genomic_DNA"/>
</dbReference>
<dbReference type="HOGENOM" id="CLU_092792_2_0_3"/>
<dbReference type="STRING" id="329726.AM1_0205"/>
<dbReference type="Gene3D" id="1.10.357.10">
    <property type="entry name" value="Tetracycline Repressor, domain 2"/>
    <property type="match status" value="1"/>
</dbReference>
<reference evidence="5 6" key="2">
    <citation type="journal article" date="2008" name="Proc. Natl. Acad. Sci. U.S.A.">
        <title>Niche adaptation and genome expansion in the chlorophyll d-producing cyanobacterium Acaryochloris marina.</title>
        <authorList>
            <person name="Swingley W.D."/>
            <person name="Chen M."/>
            <person name="Cheung P.C."/>
            <person name="Conrad A.L."/>
            <person name="Dejesa L.C."/>
            <person name="Hao J."/>
            <person name="Honchak B.M."/>
            <person name="Karbach L.E."/>
            <person name="Kurdoglu A."/>
            <person name="Lahiri S."/>
            <person name="Mastrian S.D."/>
            <person name="Miyashita H."/>
            <person name="Page L."/>
            <person name="Ramakrishna P."/>
            <person name="Satoh S."/>
            <person name="Sattley W.M."/>
            <person name="Shimada Y."/>
            <person name="Taylor H.L."/>
            <person name="Tomo T."/>
            <person name="Tsuchiya T."/>
            <person name="Wang Z.T."/>
            <person name="Raymond J."/>
            <person name="Mimuro M."/>
            <person name="Blankenship R.E."/>
            <person name="Touchman J.W."/>
        </authorList>
    </citation>
    <scope>NUCLEOTIDE SEQUENCE [LARGE SCALE GENOMIC DNA]</scope>
    <source>
        <strain evidence="6">MBIC 11017</strain>
        <strain evidence="5">MBIC11017</strain>
        <strain evidence="5">pREB7</strain>
        <plasmid evidence="6">Plasmid pREB7</plasmid>
        <plasmid evidence="5">pREB7</plasmid>
    </source>
</reference>
<dbReference type="GO" id="GO:0003677">
    <property type="term" value="F:DNA binding"/>
    <property type="evidence" value="ECO:0007669"/>
    <property type="project" value="UniProtKB-UniRule"/>
</dbReference>
<proteinExistence type="predicted"/>
<dbReference type="OrthoDB" id="2373640at2"/>
<keyword evidence="6" id="KW-1185">Reference proteome</keyword>
<dbReference type="InterPro" id="IPR001647">
    <property type="entry name" value="HTH_TetR"/>
</dbReference>
<protein>
    <submittedName>
        <fullName evidence="5">Transcriptional regulator, TetR family, putative</fullName>
    </submittedName>
</protein>
<name>A8ZQH3_ACAM1</name>
<evidence type="ECO:0000313" key="5">
    <source>
        <dbReference type="EMBL" id="ABW33259.1"/>
    </source>
</evidence>
<dbReference type="EMBL" id="CP000844">
    <property type="protein sequence ID" value="ABW33259.1"/>
    <property type="molecule type" value="Genomic_DNA"/>
</dbReference>
<dbReference type="SUPFAM" id="SSF46689">
    <property type="entry name" value="Homeodomain-like"/>
    <property type="match status" value="1"/>
</dbReference>
<dbReference type="KEGG" id="amr:AM1_0205"/>
<feature type="domain" description="HTH tetR-type" evidence="3">
    <location>
        <begin position="13"/>
        <end position="73"/>
    </location>
</feature>
<sequence>MSWARARSQSQKAARREEILEAAQSLFSELAYEEISLNGIAREAGISKANIYRYFSTREEIFLVIYEAEQIVFVRALINRLQQMASVDNVSEMTQVWVETLLQHETLLNLIPQLSISMERNSSVEQLIKFKKQGYTTYQELLESLVSVFPRLNQQQWIMVIQCTYSMIAGLWPLSNPSENLLEALRHPEVNQPPWEFESTMTYGLSALIHGAIAINNE</sequence>